<protein>
    <submittedName>
        <fullName evidence="1">Uncharacterized protein</fullName>
    </submittedName>
</protein>
<organism evidence="1 2">
    <name type="scientific">Dreissena polymorpha</name>
    <name type="common">Zebra mussel</name>
    <name type="synonym">Mytilus polymorpha</name>
    <dbReference type="NCBI Taxonomy" id="45954"/>
    <lineage>
        <taxon>Eukaryota</taxon>
        <taxon>Metazoa</taxon>
        <taxon>Spiralia</taxon>
        <taxon>Lophotrochozoa</taxon>
        <taxon>Mollusca</taxon>
        <taxon>Bivalvia</taxon>
        <taxon>Autobranchia</taxon>
        <taxon>Heteroconchia</taxon>
        <taxon>Euheterodonta</taxon>
        <taxon>Imparidentia</taxon>
        <taxon>Neoheterodontei</taxon>
        <taxon>Myida</taxon>
        <taxon>Dreissenoidea</taxon>
        <taxon>Dreissenidae</taxon>
        <taxon>Dreissena</taxon>
    </lineage>
</organism>
<reference evidence="1" key="2">
    <citation type="submission" date="2020-11" db="EMBL/GenBank/DDBJ databases">
        <authorList>
            <person name="McCartney M.A."/>
            <person name="Auch B."/>
            <person name="Kono T."/>
            <person name="Mallez S."/>
            <person name="Becker A."/>
            <person name="Gohl D.M."/>
            <person name="Silverstein K.A.T."/>
            <person name="Koren S."/>
            <person name="Bechman K.B."/>
            <person name="Herman A."/>
            <person name="Abrahante J.E."/>
            <person name="Garbe J."/>
        </authorList>
    </citation>
    <scope>NUCLEOTIDE SEQUENCE</scope>
    <source>
        <strain evidence="1">Duluth1</strain>
        <tissue evidence="1">Whole animal</tissue>
    </source>
</reference>
<gene>
    <name evidence="1" type="ORF">DPMN_123021</name>
</gene>
<dbReference type="Proteomes" id="UP000828390">
    <property type="component" value="Unassembled WGS sequence"/>
</dbReference>
<keyword evidence="2" id="KW-1185">Reference proteome</keyword>
<evidence type="ECO:0000313" key="1">
    <source>
        <dbReference type="EMBL" id="KAH3821258.1"/>
    </source>
</evidence>
<reference evidence="1" key="1">
    <citation type="journal article" date="2019" name="bioRxiv">
        <title>The Genome of the Zebra Mussel, Dreissena polymorpha: A Resource for Invasive Species Research.</title>
        <authorList>
            <person name="McCartney M.A."/>
            <person name="Auch B."/>
            <person name="Kono T."/>
            <person name="Mallez S."/>
            <person name="Zhang Y."/>
            <person name="Obille A."/>
            <person name="Becker A."/>
            <person name="Abrahante J.E."/>
            <person name="Garbe J."/>
            <person name="Badalamenti J.P."/>
            <person name="Herman A."/>
            <person name="Mangelson H."/>
            <person name="Liachko I."/>
            <person name="Sullivan S."/>
            <person name="Sone E.D."/>
            <person name="Koren S."/>
            <person name="Silverstein K.A.T."/>
            <person name="Beckman K.B."/>
            <person name="Gohl D.M."/>
        </authorList>
    </citation>
    <scope>NUCLEOTIDE SEQUENCE</scope>
    <source>
        <strain evidence="1">Duluth1</strain>
        <tissue evidence="1">Whole animal</tissue>
    </source>
</reference>
<comment type="caution">
    <text evidence="1">The sequence shown here is derived from an EMBL/GenBank/DDBJ whole genome shotgun (WGS) entry which is preliminary data.</text>
</comment>
<accession>A0A9D4GQS0</accession>
<sequence length="77" mass="8438">MHKAQLSKNEWILTIAPTWLSPLDGPQPHAPLLPSAYRVVEAHILPFSIRGLPLHLRNASVNHAPATKVSGRSTNCI</sequence>
<dbReference type="AlphaFoldDB" id="A0A9D4GQS0"/>
<name>A0A9D4GQS0_DREPO</name>
<evidence type="ECO:0000313" key="2">
    <source>
        <dbReference type="Proteomes" id="UP000828390"/>
    </source>
</evidence>
<proteinExistence type="predicted"/>
<dbReference type="EMBL" id="JAIWYP010000005">
    <property type="protein sequence ID" value="KAH3821258.1"/>
    <property type="molecule type" value="Genomic_DNA"/>
</dbReference>